<sequence>MELSVPVLSRFVLKWLLVACFLLALAAPALADWDDGDDDDDRYSRDQDIVWNARKSGEILPLEVILGSILQRYPGEVLELELDDDDGQLIYEIEILTRRGIVLEMEVDARTGRILEIEEDD</sequence>
<accession>A0A062VH20</accession>
<dbReference type="AlphaFoldDB" id="A0A062VH20"/>
<dbReference type="InterPro" id="IPR025711">
    <property type="entry name" value="PepSY"/>
</dbReference>
<comment type="caution">
    <text evidence="3">The sequence shown here is derived from an EMBL/GenBank/DDBJ whole genome shotgun (WGS) entry which is preliminary data.</text>
</comment>
<keyword evidence="1" id="KW-0732">Signal</keyword>
<organism evidence="3 4">
    <name type="scientific">Hyphomonas polymorpha PS728</name>
    <dbReference type="NCBI Taxonomy" id="1280954"/>
    <lineage>
        <taxon>Bacteria</taxon>
        <taxon>Pseudomonadati</taxon>
        <taxon>Pseudomonadota</taxon>
        <taxon>Alphaproteobacteria</taxon>
        <taxon>Hyphomonadales</taxon>
        <taxon>Hyphomonadaceae</taxon>
        <taxon>Hyphomonas</taxon>
    </lineage>
</organism>
<dbReference type="PATRIC" id="fig|1280954.3.peg.1602"/>
<reference evidence="3 4" key="1">
    <citation type="journal article" date="2014" name="Antonie Van Leeuwenhoek">
        <title>Hyphomonas beringensis sp. nov. and Hyphomonas chukchiensis sp. nov., isolated from surface seawater of the Bering Sea and Chukchi Sea.</title>
        <authorList>
            <person name="Li C."/>
            <person name="Lai Q."/>
            <person name="Li G."/>
            <person name="Dong C."/>
            <person name="Wang J."/>
            <person name="Liao Y."/>
            <person name="Shao Z."/>
        </authorList>
    </citation>
    <scope>NUCLEOTIDE SEQUENCE [LARGE SCALE GENOMIC DNA]</scope>
    <source>
        <strain evidence="3 4">PS728</strain>
    </source>
</reference>
<proteinExistence type="predicted"/>
<name>A0A062VH20_9PROT</name>
<dbReference type="EMBL" id="ARYM01000008">
    <property type="protein sequence ID" value="KCZ98807.1"/>
    <property type="molecule type" value="Genomic_DNA"/>
</dbReference>
<feature type="chain" id="PRO_5001619750" evidence="1">
    <location>
        <begin position="32"/>
        <end position="121"/>
    </location>
</feature>
<evidence type="ECO:0000313" key="4">
    <source>
        <dbReference type="Proteomes" id="UP000027100"/>
    </source>
</evidence>
<feature type="signal peptide" evidence="1">
    <location>
        <begin position="1"/>
        <end position="31"/>
    </location>
</feature>
<gene>
    <name evidence="3" type="ORF">HPO_07904</name>
</gene>
<evidence type="ECO:0000259" key="2">
    <source>
        <dbReference type="Pfam" id="PF03413"/>
    </source>
</evidence>
<feature type="domain" description="PepSY" evidence="2">
    <location>
        <begin position="70"/>
        <end position="118"/>
    </location>
</feature>
<protein>
    <submittedName>
        <fullName evidence="3">Peptidase domain-containing protein</fullName>
    </submittedName>
</protein>
<keyword evidence="4" id="KW-1185">Reference proteome</keyword>
<dbReference type="eggNOG" id="COG3212">
    <property type="taxonomic scope" value="Bacteria"/>
</dbReference>
<evidence type="ECO:0000313" key="3">
    <source>
        <dbReference type="EMBL" id="KCZ98807.1"/>
    </source>
</evidence>
<evidence type="ECO:0000256" key="1">
    <source>
        <dbReference type="SAM" id="SignalP"/>
    </source>
</evidence>
<dbReference type="Proteomes" id="UP000027100">
    <property type="component" value="Unassembled WGS sequence"/>
</dbReference>
<dbReference type="OrthoDB" id="7632485at2"/>
<dbReference type="Pfam" id="PF03413">
    <property type="entry name" value="PepSY"/>
    <property type="match status" value="1"/>
</dbReference>
<dbReference type="Gene3D" id="3.10.450.40">
    <property type="match status" value="1"/>
</dbReference>
<dbReference type="STRING" id="1280954.HPO_07904"/>